<organism evidence="2 3">
    <name type="scientific">Pycnoporus cinnabarinus</name>
    <name type="common">Cinnabar-red polypore</name>
    <name type="synonym">Trametes cinnabarina</name>
    <dbReference type="NCBI Taxonomy" id="5643"/>
    <lineage>
        <taxon>Eukaryota</taxon>
        <taxon>Fungi</taxon>
        <taxon>Dikarya</taxon>
        <taxon>Basidiomycota</taxon>
        <taxon>Agaricomycotina</taxon>
        <taxon>Agaricomycetes</taxon>
        <taxon>Polyporales</taxon>
        <taxon>Polyporaceae</taxon>
        <taxon>Trametes</taxon>
    </lineage>
</organism>
<protein>
    <submittedName>
        <fullName evidence="2">Uncharacterized protein</fullName>
    </submittedName>
</protein>
<feature type="compositionally biased region" description="Basic and acidic residues" evidence="1">
    <location>
        <begin position="12"/>
        <end position="21"/>
    </location>
</feature>
<feature type="compositionally biased region" description="Polar residues" evidence="1">
    <location>
        <begin position="360"/>
        <end position="375"/>
    </location>
</feature>
<dbReference type="EMBL" id="CCBP010000414">
    <property type="protein sequence ID" value="CDO76797.1"/>
    <property type="molecule type" value="Genomic_DNA"/>
</dbReference>
<comment type="caution">
    <text evidence="2">The sequence shown here is derived from an EMBL/GenBank/DDBJ whole genome shotgun (WGS) entry which is preliminary data.</text>
</comment>
<accession>A0A060SQL5</accession>
<dbReference type="AlphaFoldDB" id="A0A060SQL5"/>
<keyword evidence="3" id="KW-1185">Reference proteome</keyword>
<gene>
    <name evidence="2" type="ORF">BN946_scf184978.g26</name>
</gene>
<sequence length="416" mass="47180">MSRLNFWGRAGSPEEHPERLQNRGVPTASVRFINPDAVQSLCLGFNSHGAALHGGQKRGSGGDCELGPHTDLDALVDEIWAQFAFDLVQVSPNLRDIRDPPYITLSSDQRDKVTIDLYKQHALPFLSVYYRTRTHEFWCESFDKYFPPDGKPVDKAQNYPACRYYQTWLRMQKWTTRSRFESIRVKLKPLFMKLLWLPYNELDRIWNTRKPLQTVHAWTHLSSRSWGSLGSGVRILVNETRLLRSRQKMYLGNREPPTREAKDSDEKDAVELEKEPVKDEEVRPLTRVASRFERVSVRTSPEGPTARHTNGARVDGPRNREPAAEASVGHDQPRTKRPSEFLSQESPATKRRRLDESGGPSASSRAVAQPGTGTTRMYLRLSDFPPAGGSSRPSGLSRDNNKGQARPGARRHAPDA</sequence>
<evidence type="ECO:0000313" key="2">
    <source>
        <dbReference type="EMBL" id="CDO76797.1"/>
    </source>
</evidence>
<name>A0A060SQL5_PYCCI</name>
<dbReference type="STRING" id="5643.A0A060SQL5"/>
<reference evidence="2" key="1">
    <citation type="submission" date="2014-01" db="EMBL/GenBank/DDBJ databases">
        <title>The genome of the white-rot fungus Pycnoporus cinnabarinus: a basidiomycete model with a versatile arsenal for lignocellulosic biomass breakdown.</title>
        <authorList>
            <person name="Levasseur A."/>
            <person name="Lomascolo A."/>
            <person name="Ruiz-Duenas F.J."/>
            <person name="Uzan E."/>
            <person name="Piumi F."/>
            <person name="Kues U."/>
            <person name="Ram A.F.J."/>
            <person name="Murat C."/>
            <person name="Haon M."/>
            <person name="Benoit I."/>
            <person name="Arfi Y."/>
            <person name="Chevret D."/>
            <person name="Drula E."/>
            <person name="Kwon M.J."/>
            <person name="Gouret P."/>
            <person name="Lesage-Meessen L."/>
            <person name="Lombard V."/>
            <person name="Mariette J."/>
            <person name="Noirot C."/>
            <person name="Park J."/>
            <person name="Patyshakuliyeva A."/>
            <person name="Wieneger R.A.B."/>
            <person name="Wosten H.A.B."/>
            <person name="Martin F."/>
            <person name="Coutinho P.M."/>
            <person name="de Vries R."/>
            <person name="Martinez A.T."/>
            <person name="Klopp C."/>
            <person name="Pontarotti P."/>
            <person name="Henrissat B."/>
            <person name="Record E."/>
        </authorList>
    </citation>
    <scope>NUCLEOTIDE SEQUENCE [LARGE SCALE GENOMIC DNA]</scope>
    <source>
        <strain evidence="2">BRFM137</strain>
    </source>
</reference>
<dbReference type="OrthoDB" id="3132725at2759"/>
<evidence type="ECO:0000313" key="3">
    <source>
        <dbReference type="Proteomes" id="UP000029665"/>
    </source>
</evidence>
<dbReference type="Proteomes" id="UP000029665">
    <property type="component" value="Unassembled WGS sequence"/>
</dbReference>
<evidence type="ECO:0000256" key="1">
    <source>
        <dbReference type="SAM" id="MobiDB-lite"/>
    </source>
</evidence>
<proteinExistence type="predicted"/>
<dbReference type="HOGENOM" id="CLU_660803_0_0_1"/>
<feature type="region of interest" description="Disordered" evidence="1">
    <location>
        <begin position="248"/>
        <end position="416"/>
    </location>
</feature>
<feature type="region of interest" description="Disordered" evidence="1">
    <location>
        <begin position="1"/>
        <end position="23"/>
    </location>
</feature>
<feature type="compositionally biased region" description="Basic and acidic residues" evidence="1">
    <location>
        <begin position="256"/>
        <end position="296"/>
    </location>
</feature>